<feature type="non-terminal residue" evidence="3">
    <location>
        <position position="848"/>
    </location>
</feature>
<dbReference type="AlphaFoldDB" id="A0A087TI46"/>
<accession>A0A087TI46</accession>
<keyword evidence="2" id="KW-0472">Membrane</keyword>
<feature type="region of interest" description="Disordered" evidence="1">
    <location>
        <begin position="662"/>
        <end position="681"/>
    </location>
</feature>
<evidence type="ECO:0000313" key="3">
    <source>
        <dbReference type="EMBL" id="KFM64785.1"/>
    </source>
</evidence>
<gene>
    <name evidence="3" type="ORF">X975_08011</name>
</gene>
<feature type="compositionally biased region" description="Basic and acidic residues" evidence="1">
    <location>
        <begin position="731"/>
        <end position="781"/>
    </location>
</feature>
<feature type="transmembrane region" description="Helical" evidence="2">
    <location>
        <begin position="36"/>
        <end position="57"/>
    </location>
</feature>
<keyword evidence="2" id="KW-1133">Transmembrane helix</keyword>
<evidence type="ECO:0000313" key="4">
    <source>
        <dbReference type="Proteomes" id="UP000054359"/>
    </source>
</evidence>
<protein>
    <submittedName>
        <fullName evidence="3">Uncharacterized protein</fullName>
    </submittedName>
</protein>
<sequence>MHETYKNHNHTSALGTIVRQIQAISGYFCFREKTGMLIPVKTICVQALLLLVLAAVISGRPHSRYTRSLIKDYFNPLLYSDEHFEKGEDGKYYLRKSSHRSDSEVLYTDAQTLDIKVDKSLKDQVAKEAAKAASGKLDPEIHISEAKSKDVEAGLAASAEDISKTLEDTALKTKNLKLDEEAKILETQDDAKDLKSEVKFCEISIAKEEDALKKVSLVPVRPDYGGYFAKPNSKDDNPEPIPVMSKELNSDAGALDKSIEEGHKIAIGQFPFVYPTLVPETKELGSPVLVHKLSYGAVSFVPVPPAVHISDRLPLPEPEVIEDGSESAIMEDAISDESLKKKDAGPEISYHLGSPLSFGLPSPFWPFHSIIKEVEGDDDLEKGDKSEIIELMGKKFLAKTNIIKYPSSDDHRMYVKLISVRPLEEFEPEYIKQLTTAEDKEKTKVTEPHIEPKFEIASEMSKEKAKDIEILKEKELKTSTDDVKQDVLPKKDLIESEILKTEETHIKPKIEFPELSENPLMESGIPKMAPEEIIKKKLEEREAAKSKADETEAKKALETSKEIVKKDSKKVILHEEEEKLVKGEIFEGKEYMKDKKKSSEKDVFIKKAEKDTEKDILHEKVEKDKKLKETVKDIEKAEKGAIHEMEKKDTLPKISEDALLKKTEEKIHEEEEKGKNSKTFEDEEIFFSKKDGVSEDMEKTEEDHVDYKKKLDAASLVEDAEEISEKTVVGKAKELENHEISFDKDEANSMNEEHDKAVETGIRSKQEEEKSKHKEEEIEKKAVENVHALATEMKKEKEFHLANKEGFLFTEKKKKKSEDSEESASKVKTKKGRKKCKCEESDSESDDD</sequence>
<dbReference type="OMA" id="TEPHIEP"/>
<proteinExistence type="predicted"/>
<feature type="region of interest" description="Disordered" evidence="1">
    <location>
        <begin position="719"/>
        <end position="781"/>
    </location>
</feature>
<dbReference type="Proteomes" id="UP000054359">
    <property type="component" value="Unassembled WGS sequence"/>
</dbReference>
<feature type="region of interest" description="Disordered" evidence="1">
    <location>
        <begin position="686"/>
        <end position="705"/>
    </location>
</feature>
<organism evidence="3 4">
    <name type="scientific">Stegodyphus mimosarum</name>
    <name type="common">African social velvet spider</name>
    <dbReference type="NCBI Taxonomy" id="407821"/>
    <lineage>
        <taxon>Eukaryota</taxon>
        <taxon>Metazoa</taxon>
        <taxon>Ecdysozoa</taxon>
        <taxon>Arthropoda</taxon>
        <taxon>Chelicerata</taxon>
        <taxon>Arachnida</taxon>
        <taxon>Araneae</taxon>
        <taxon>Araneomorphae</taxon>
        <taxon>Entelegynae</taxon>
        <taxon>Eresoidea</taxon>
        <taxon>Eresidae</taxon>
        <taxon>Stegodyphus</taxon>
    </lineage>
</organism>
<feature type="region of interest" description="Disordered" evidence="1">
    <location>
        <begin position="810"/>
        <end position="848"/>
    </location>
</feature>
<feature type="compositionally biased region" description="Basic residues" evidence="1">
    <location>
        <begin position="827"/>
        <end position="836"/>
    </location>
</feature>
<reference evidence="3 4" key="1">
    <citation type="submission" date="2013-11" db="EMBL/GenBank/DDBJ databases">
        <title>Genome sequencing of Stegodyphus mimosarum.</title>
        <authorList>
            <person name="Bechsgaard J."/>
        </authorList>
    </citation>
    <scope>NUCLEOTIDE SEQUENCE [LARGE SCALE GENOMIC DNA]</scope>
</reference>
<name>A0A087TI46_STEMI</name>
<dbReference type="OrthoDB" id="6437627at2759"/>
<evidence type="ECO:0000256" key="1">
    <source>
        <dbReference type="SAM" id="MobiDB-lite"/>
    </source>
</evidence>
<keyword evidence="4" id="KW-1185">Reference proteome</keyword>
<dbReference type="EMBL" id="KK115321">
    <property type="protein sequence ID" value="KFM64785.1"/>
    <property type="molecule type" value="Genomic_DNA"/>
</dbReference>
<evidence type="ECO:0000256" key="2">
    <source>
        <dbReference type="SAM" id="Phobius"/>
    </source>
</evidence>
<keyword evidence="2" id="KW-0812">Transmembrane</keyword>